<comment type="caution">
    <text evidence="3">The sequence shown here is derived from an EMBL/GenBank/DDBJ whole genome shotgun (WGS) entry which is preliminary data.</text>
</comment>
<evidence type="ECO:0000256" key="1">
    <source>
        <dbReference type="SAM" id="MobiDB-lite"/>
    </source>
</evidence>
<accession>Q4BUF1</accession>
<evidence type="ECO:0000259" key="2">
    <source>
        <dbReference type="Pfam" id="PF13586"/>
    </source>
</evidence>
<dbReference type="EMBL" id="AADV02000286">
    <property type="protein sequence ID" value="EAM47527.1"/>
    <property type="molecule type" value="Genomic_DNA"/>
</dbReference>
<name>Q4BUF1_CROWT</name>
<evidence type="ECO:0000313" key="3">
    <source>
        <dbReference type="EMBL" id="EAM47527.1"/>
    </source>
</evidence>
<dbReference type="Pfam" id="PF13586">
    <property type="entry name" value="DDE_Tnp_1_2"/>
    <property type="match status" value="1"/>
</dbReference>
<dbReference type="Proteomes" id="UP000003922">
    <property type="component" value="Unassembled WGS sequence"/>
</dbReference>
<reference evidence="3" key="2">
    <citation type="submission" date="2005-06" db="EMBL/GenBank/DDBJ databases">
        <title>Sequencing of the draft genome and assembly of Crocosphaera watsonii WH 8501.</title>
        <authorList>
            <consortium name="US DOE Joint Genome Institute (JGI-PGF)"/>
            <person name="Copeland A."/>
            <person name="Lucas S."/>
            <person name="Lapidus A."/>
            <person name="Barry K."/>
            <person name="Detter C."/>
            <person name="Glavina T."/>
            <person name="Hammon N."/>
            <person name="Israni S."/>
            <person name="Pitluck S."/>
            <person name="Richardson P."/>
        </authorList>
    </citation>
    <scope>NUCLEOTIDE SEQUENCE [LARGE SCALE GENOMIC DNA]</scope>
    <source>
        <strain evidence="3">WH 8501</strain>
    </source>
</reference>
<feature type="region of interest" description="Disordered" evidence="1">
    <location>
        <begin position="41"/>
        <end position="60"/>
    </location>
</feature>
<evidence type="ECO:0000313" key="4">
    <source>
        <dbReference type="Proteomes" id="UP000003922"/>
    </source>
</evidence>
<dbReference type="InterPro" id="IPR025668">
    <property type="entry name" value="Tnp_DDE_dom"/>
</dbReference>
<feature type="domain" description="Transposase DDE" evidence="2">
    <location>
        <begin position="19"/>
        <end position="108"/>
    </location>
</feature>
<sequence length="177" mass="20550">MQLDADCRSRGSPYYPESVHVDKIYRTRENRNWCKERGIRISGPKLGRPPKNVSEEEKKQAHSDECFRNAIEGKFGQAKRRFSLNLVMTKLPETSITSIAITFLVVNLSKLLRQFLSLFLSLFTNNRTGELIKPPFINFDYTLNNFYVLKLIDLSENSWSKVAQILEKLFQQTLINS</sequence>
<protein>
    <recommendedName>
        <fullName evidence="2">Transposase DDE domain-containing protein</fullName>
    </recommendedName>
</protein>
<reference evidence="3" key="1">
    <citation type="submission" date="2004-02" db="EMBL/GenBank/DDBJ databases">
        <authorList>
            <consortium name="DOE Joint Genome Institute"/>
        </authorList>
    </citation>
    <scope>NUCLEOTIDE SEQUENCE [LARGE SCALE GENOMIC DNA]</scope>
    <source>
        <strain evidence="3">WH 8501</strain>
    </source>
</reference>
<organism evidence="3 4">
    <name type="scientific">Crocosphaera watsonii WH 8501</name>
    <dbReference type="NCBI Taxonomy" id="165597"/>
    <lineage>
        <taxon>Bacteria</taxon>
        <taxon>Bacillati</taxon>
        <taxon>Cyanobacteriota</taxon>
        <taxon>Cyanophyceae</taxon>
        <taxon>Oscillatoriophycideae</taxon>
        <taxon>Chroococcales</taxon>
        <taxon>Aphanothecaceae</taxon>
        <taxon>Crocosphaera</taxon>
    </lineage>
</organism>
<gene>
    <name evidence="3" type="ORF">CwatDRAFT_0055</name>
</gene>
<reference evidence="3" key="3">
    <citation type="submission" date="2016-12" db="EMBL/GenBank/DDBJ databases">
        <title>Annotation of the draft genome assembly of Crocosphaera watsonii WH 8501.</title>
        <authorList>
            <consortium name="US DOE Joint Genome Institute (JGI-ORNL)"/>
            <person name="Larimer F."/>
            <person name="Land M."/>
        </authorList>
    </citation>
    <scope>NUCLEOTIDE SEQUENCE</scope>
    <source>
        <strain evidence="3">WH 8501</strain>
    </source>
</reference>
<dbReference type="KEGG" id="cwa:CwatDRAFT_0055"/>
<keyword evidence="4" id="KW-1185">Reference proteome</keyword>
<dbReference type="AlphaFoldDB" id="Q4BUF1"/>
<proteinExistence type="predicted"/>